<keyword evidence="4 6" id="KW-1133">Transmembrane helix</keyword>
<evidence type="ECO:0000256" key="4">
    <source>
        <dbReference type="ARBA" id="ARBA00022989"/>
    </source>
</evidence>
<dbReference type="AlphaFoldDB" id="A0A840SF24"/>
<proteinExistence type="inferred from homology"/>
<dbReference type="Pfam" id="PF01027">
    <property type="entry name" value="Bax1-I"/>
    <property type="match status" value="1"/>
</dbReference>
<dbReference type="Proteomes" id="UP000578697">
    <property type="component" value="Unassembled WGS sequence"/>
</dbReference>
<evidence type="ECO:0000256" key="5">
    <source>
        <dbReference type="ARBA" id="ARBA00023136"/>
    </source>
</evidence>
<evidence type="ECO:0000256" key="2">
    <source>
        <dbReference type="ARBA" id="ARBA00010350"/>
    </source>
</evidence>
<dbReference type="PANTHER" id="PTHR23291">
    <property type="entry name" value="BAX INHIBITOR-RELATED"/>
    <property type="match status" value="1"/>
</dbReference>
<dbReference type="KEGG" id="trc:DYE49_04675"/>
<feature type="transmembrane region" description="Helical" evidence="6">
    <location>
        <begin position="141"/>
        <end position="160"/>
    </location>
</feature>
<dbReference type="PANTHER" id="PTHR23291:SF50">
    <property type="entry name" value="PROTEIN LIFEGUARD 4"/>
    <property type="match status" value="1"/>
</dbReference>
<feature type="transmembrane region" description="Helical" evidence="6">
    <location>
        <begin position="172"/>
        <end position="188"/>
    </location>
</feature>
<feature type="transmembrane region" description="Helical" evidence="6">
    <location>
        <begin position="209"/>
        <end position="232"/>
    </location>
</feature>
<feature type="transmembrane region" description="Helical" evidence="6">
    <location>
        <begin position="82"/>
        <end position="103"/>
    </location>
</feature>
<keyword evidence="5 6" id="KW-0472">Membrane</keyword>
<dbReference type="CDD" id="cd10432">
    <property type="entry name" value="BI-1-like_bacterial"/>
    <property type="match status" value="1"/>
</dbReference>
<dbReference type="EMBL" id="CP031517">
    <property type="protein sequence ID" value="QOS39790.1"/>
    <property type="molecule type" value="Genomic_DNA"/>
</dbReference>
<gene>
    <name evidence="8" type="ORF">DYE49_04675</name>
    <name evidence="7" type="ORF">HNP77_000870</name>
</gene>
<feature type="transmembrane region" description="Helical" evidence="6">
    <location>
        <begin position="23"/>
        <end position="51"/>
    </location>
</feature>
<evidence type="ECO:0000313" key="8">
    <source>
        <dbReference type="EMBL" id="QOS39790.1"/>
    </source>
</evidence>
<dbReference type="InterPro" id="IPR006214">
    <property type="entry name" value="Bax_inhibitor_1-related"/>
</dbReference>
<sequence length="237" mass="26174">MDNTVSLFKPAESEKSRFMVKTYLWMAFALALSALTAWYCANSLSLMQLIWDSRFGFIALAVGELAVVMILSAAIRSISTGIAKLLFVFYSVLNGATLSSIFWLYHITSIYMCFGTTALMFFVMSIYGLTTKQSLARAGHYLMMLLIGVIIVGAVNMLVARIGGGDPSKLDLILSFVTVIIFTGLTAYDSQKLLAVAQRADSSEAYKKLAIIGALELYLDFINIFLNLLRIFGRSRD</sequence>
<evidence type="ECO:0000313" key="9">
    <source>
        <dbReference type="Proteomes" id="UP000578697"/>
    </source>
</evidence>
<evidence type="ECO:0000256" key="3">
    <source>
        <dbReference type="ARBA" id="ARBA00022692"/>
    </source>
</evidence>
<dbReference type="Proteomes" id="UP000593591">
    <property type="component" value="Chromosome"/>
</dbReference>
<keyword evidence="9" id="KW-1185">Reference proteome</keyword>
<evidence type="ECO:0000256" key="6">
    <source>
        <dbReference type="RuleBase" id="RU004379"/>
    </source>
</evidence>
<evidence type="ECO:0000313" key="10">
    <source>
        <dbReference type="Proteomes" id="UP000593591"/>
    </source>
</evidence>
<feature type="transmembrane region" description="Helical" evidence="6">
    <location>
        <begin position="109"/>
        <end position="129"/>
    </location>
</feature>
<reference evidence="7 9" key="2">
    <citation type="submission" date="2020-08" db="EMBL/GenBank/DDBJ databases">
        <title>Genomic Encyclopedia of Type Strains, Phase IV (KMG-IV): sequencing the most valuable type-strain genomes for metagenomic binning, comparative biology and taxonomic classification.</title>
        <authorList>
            <person name="Goeker M."/>
        </authorList>
    </citation>
    <scope>NUCLEOTIDE SEQUENCE [LARGE SCALE GENOMIC DNA]</scope>
    <source>
        <strain evidence="7 9">DSM 103679</strain>
    </source>
</reference>
<keyword evidence="3 6" id="KW-0812">Transmembrane</keyword>
<name>A0A840SF24_9SPIR</name>
<dbReference type="EMBL" id="JACHFR010000001">
    <property type="protein sequence ID" value="MBB5218526.1"/>
    <property type="molecule type" value="Genomic_DNA"/>
</dbReference>
<protein>
    <submittedName>
        <fullName evidence="8">BAX inhibitor (BI)-1/YccA family protein</fullName>
    </submittedName>
</protein>
<comment type="similarity">
    <text evidence="2 6">Belongs to the BI1 family.</text>
</comment>
<organism evidence="7 9">
    <name type="scientific">Treponema rectale</name>
    <dbReference type="NCBI Taxonomy" id="744512"/>
    <lineage>
        <taxon>Bacteria</taxon>
        <taxon>Pseudomonadati</taxon>
        <taxon>Spirochaetota</taxon>
        <taxon>Spirochaetia</taxon>
        <taxon>Spirochaetales</taxon>
        <taxon>Treponemataceae</taxon>
        <taxon>Treponema</taxon>
    </lineage>
</organism>
<feature type="transmembrane region" description="Helical" evidence="6">
    <location>
        <begin position="57"/>
        <end position="75"/>
    </location>
</feature>
<reference evidence="8 10" key="1">
    <citation type="submission" date="2018-08" db="EMBL/GenBank/DDBJ databases">
        <title>The first complete genome of Treponema rectale (CHPAT), a commensal spirochete of the bovine rectum.</title>
        <authorList>
            <person name="Staton G.J."/>
            <person name="Clegg S.R."/>
            <person name="Carter S.D."/>
            <person name="Radford A.D."/>
            <person name="Darby A."/>
            <person name="Hall N."/>
            <person name="Birtles R.J."/>
            <person name="Evans N.J."/>
        </authorList>
    </citation>
    <scope>NUCLEOTIDE SEQUENCE [LARGE SCALE GENOMIC DNA]</scope>
    <source>
        <strain evidence="8 10">CHPA</strain>
    </source>
</reference>
<dbReference type="RefSeq" id="WP_184651942.1">
    <property type="nucleotide sequence ID" value="NZ_JACHFR010000001.1"/>
</dbReference>
<evidence type="ECO:0000256" key="1">
    <source>
        <dbReference type="ARBA" id="ARBA00004141"/>
    </source>
</evidence>
<dbReference type="GO" id="GO:0005886">
    <property type="term" value="C:plasma membrane"/>
    <property type="evidence" value="ECO:0007669"/>
    <property type="project" value="TreeGrafter"/>
</dbReference>
<evidence type="ECO:0000313" key="7">
    <source>
        <dbReference type="EMBL" id="MBB5218526.1"/>
    </source>
</evidence>
<comment type="subcellular location">
    <subcellularLocation>
        <location evidence="1">Membrane</location>
        <topology evidence="1">Multi-pass membrane protein</topology>
    </subcellularLocation>
</comment>
<accession>A0A840SF24</accession>